<feature type="region of interest" description="Disordered" evidence="1">
    <location>
        <begin position="83"/>
        <end position="115"/>
    </location>
</feature>
<reference evidence="2" key="1">
    <citation type="submission" date="2022-08" db="EMBL/GenBank/DDBJ databases">
        <title>Novel sulphate-reducing endosymbionts in the free-living metamonad Anaeramoeba.</title>
        <authorList>
            <person name="Jerlstrom-Hultqvist J."/>
            <person name="Cepicka I."/>
            <person name="Gallot-Lavallee L."/>
            <person name="Salas-Leiva D."/>
            <person name="Curtis B.A."/>
            <person name="Zahonova K."/>
            <person name="Pipaliya S."/>
            <person name="Dacks J."/>
            <person name="Roger A.J."/>
        </authorList>
    </citation>
    <scope>NUCLEOTIDE SEQUENCE</scope>
    <source>
        <strain evidence="2">Busselton2</strain>
    </source>
</reference>
<dbReference type="AlphaFoldDB" id="A0AAV7ZLP6"/>
<proteinExistence type="predicted"/>
<feature type="compositionally biased region" description="Basic and acidic residues" evidence="1">
    <location>
        <begin position="521"/>
        <end position="558"/>
    </location>
</feature>
<dbReference type="GO" id="GO:0005829">
    <property type="term" value="C:cytosol"/>
    <property type="evidence" value="ECO:0007669"/>
    <property type="project" value="TreeGrafter"/>
</dbReference>
<evidence type="ECO:0000313" key="3">
    <source>
        <dbReference type="Proteomes" id="UP001146793"/>
    </source>
</evidence>
<dbReference type="Proteomes" id="UP001146793">
    <property type="component" value="Unassembled WGS sequence"/>
</dbReference>
<dbReference type="InterPro" id="IPR053086">
    <property type="entry name" value="RhoGEF_domain"/>
</dbReference>
<protein>
    <submittedName>
        <fullName evidence="2">Chascon isoform d-related</fullName>
    </submittedName>
</protein>
<sequence>MNLFQFLFNKNSLNNITQRTLKILEEKIIQILIFSENQGLTTEFGIKFFSFPKDQKQQNKIRFQTISTKSFKFLSKKLLKHTQYNQKSKQHKEEKTKQKKKNKQKKKTKEKKKEKEKEIEIENEIDLEIEKEKEICDTFKKILSESLVDFQGKLDLNSVKQQNNQLTSQQTKKIFMILDSKNIKKFQLFTQKQSFQQSFKEKKVELSCLSYPRIKTNDQEDFTIKEFKKYDKLFSKYGGSLLLLPPLQFSSNLVGFTNAFNFYYCDSTKKKKKLKKEDQILFRFLVDTSTQNKTNDKNNKGKIKSKSKIKGISKAIKTKSPLLVSKMNCISQAYLFENSTSKEKPTKQKRQVLSSDLNSYPQIEFIVQFLLPKQDLIYYSTKFEEKYLGKMDQIGIQLLQFLKKSQLVLVGKIFERFAFVQPIVENLFIVFLMKENFLFPILKNQLKLLKTPEISHLMFNFKDLMFHKFDNYPIKNFNQKRASIIPFIFEPFFLKSFSYLHSKQENEQQSSDLLFKKMKTKNREEKKPSKETKTEKKEKEKGKGKEKEREKETEKETDNYNDGTNDNNRGILKLQNKYDEFFHNQFFNVKKKQSNLKPKFQFSQMLLENENENETENKNDLIDIENENENENEKENINILIANTNTTNRKKINKNSIDFLPLKKLYLELINGSFKGMNYFHKRLLVCLQHSSNLPFLLFLQKDLLMDPQKLELKYKNKIITSLNENIFLIDPLIDNKVKEYQIQILIRFYIMYIQEENKNLALQKQIDLPTLIHETTELIQGIGYLLDPINGGLKIFLKNLQKLLFQLGNKILIEQLIKRIKVLIEEQTGITLPEFNQKRKNDKKRLNEHSHQTNLKRNPFKKRKKNSSKNIPFNAKNLSDNGNTFKIFNLKEKKTKWDNKKLRGDALIQHILNMNTNNSTKKKKKNKTKKKKKKK</sequence>
<feature type="compositionally biased region" description="Basic residues" evidence="1">
    <location>
        <begin position="921"/>
        <end position="936"/>
    </location>
</feature>
<evidence type="ECO:0000256" key="1">
    <source>
        <dbReference type="SAM" id="MobiDB-lite"/>
    </source>
</evidence>
<name>A0AAV7ZLP6_9EUKA</name>
<dbReference type="GO" id="GO:0005085">
    <property type="term" value="F:guanyl-nucleotide exchange factor activity"/>
    <property type="evidence" value="ECO:0007669"/>
    <property type="project" value="TreeGrafter"/>
</dbReference>
<feature type="compositionally biased region" description="Basic and acidic residues" evidence="1">
    <location>
        <begin position="837"/>
        <end position="852"/>
    </location>
</feature>
<organism evidence="2 3">
    <name type="scientific">Anaeramoeba flamelloides</name>
    <dbReference type="NCBI Taxonomy" id="1746091"/>
    <lineage>
        <taxon>Eukaryota</taxon>
        <taxon>Metamonada</taxon>
        <taxon>Anaeramoebidae</taxon>
        <taxon>Anaeramoeba</taxon>
    </lineage>
</organism>
<feature type="region of interest" description="Disordered" evidence="1">
    <location>
        <begin position="914"/>
        <end position="936"/>
    </location>
</feature>
<feature type="compositionally biased region" description="Basic residues" evidence="1">
    <location>
        <begin position="859"/>
        <end position="868"/>
    </location>
</feature>
<feature type="compositionally biased region" description="Basic residues" evidence="1">
    <location>
        <begin position="97"/>
        <end position="110"/>
    </location>
</feature>
<dbReference type="PANTHER" id="PTHR45834:SF3">
    <property type="entry name" value="RHO GUANINE NUCLEOTIDE EXCHANGE FACTOR 3, ISOFORM L"/>
    <property type="match status" value="1"/>
</dbReference>
<dbReference type="PANTHER" id="PTHR45834">
    <property type="entry name" value="RHO GUANINE NUCLEOTIDE EXCHANGE FACTOR 9-RELATED"/>
    <property type="match status" value="1"/>
</dbReference>
<evidence type="ECO:0000313" key="2">
    <source>
        <dbReference type="EMBL" id="KAJ3442904.1"/>
    </source>
</evidence>
<gene>
    <name evidence="2" type="ORF">M0812_12656</name>
</gene>
<comment type="caution">
    <text evidence="2">The sequence shown here is derived from an EMBL/GenBank/DDBJ whole genome shotgun (WGS) entry which is preliminary data.</text>
</comment>
<dbReference type="EMBL" id="JANTQA010000026">
    <property type="protein sequence ID" value="KAJ3442904.1"/>
    <property type="molecule type" value="Genomic_DNA"/>
</dbReference>
<feature type="region of interest" description="Disordered" evidence="1">
    <location>
        <begin position="836"/>
        <end position="877"/>
    </location>
</feature>
<feature type="region of interest" description="Disordered" evidence="1">
    <location>
        <begin position="518"/>
        <end position="568"/>
    </location>
</feature>
<accession>A0AAV7ZLP6</accession>